<accession>A0A6J6E7N9</accession>
<gene>
    <name evidence="1" type="ORF">UFOPK1493_02412</name>
</gene>
<dbReference type="EMBL" id="CAEZSR010000097">
    <property type="protein sequence ID" value="CAB4571285.1"/>
    <property type="molecule type" value="Genomic_DNA"/>
</dbReference>
<sequence>MADPYQPRPPFAPWDRRELPGLFDVEESARRIGAYKWAEIKLFEALGGWVATVPELDVKMRLGTHCYKHAWHAELWHKRLPELREMNPDRLTKPANDAMVRFVEALTEPEVPERTIEKLVGVYRVFIPHFVAAYTFHKNNTSEITDAPTIRSLHFILQDEMDDWREGEMLLQSLIDTPEEVDRAAAHQARLEKLMVAAGGIAGPGTIGGSAIQAGGPNGSRTHAGGVA</sequence>
<proteinExistence type="predicted"/>
<name>A0A6J6E7N9_9ZZZZ</name>
<reference evidence="1" key="1">
    <citation type="submission" date="2020-05" db="EMBL/GenBank/DDBJ databases">
        <authorList>
            <person name="Chiriac C."/>
            <person name="Salcher M."/>
            <person name="Ghai R."/>
            <person name="Kavagutti S V."/>
        </authorList>
    </citation>
    <scope>NUCLEOTIDE SEQUENCE</scope>
</reference>
<evidence type="ECO:0000313" key="1">
    <source>
        <dbReference type="EMBL" id="CAB4571285.1"/>
    </source>
</evidence>
<dbReference type="AlphaFoldDB" id="A0A6J6E7N9"/>
<organism evidence="1">
    <name type="scientific">freshwater metagenome</name>
    <dbReference type="NCBI Taxonomy" id="449393"/>
    <lineage>
        <taxon>unclassified sequences</taxon>
        <taxon>metagenomes</taxon>
        <taxon>ecological metagenomes</taxon>
    </lineage>
</organism>
<protein>
    <submittedName>
        <fullName evidence="1">Unannotated protein</fullName>
    </submittedName>
</protein>